<dbReference type="SUPFAM" id="SSF47345">
    <property type="entry name" value="Colicin E immunity proteins"/>
    <property type="match status" value="1"/>
</dbReference>
<protein>
    <submittedName>
        <fullName evidence="3">Bacteriocin immunity protein</fullName>
    </submittedName>
</protein>
<evidence type="ECO:0000256" key="1">
    <source>
        <dbReference type="ARBA" id="ARBA00009346"/>
    </source>
</evidence>
<organism evidence="3">
    <name type="scientific">Pseudomonas helleri</name>
    <dbReference type="NCBI Taxonomy" id="1608996"/>
    <lineage>
        <taxon>Bacteria</taxon>
        <taxon>Pseudomonadati</taxon>
        <taxon>Pseudomonadota</taxon>
        <taxon>Gammaproteobacteria</taxon>
        <taxon>Pseudomonadales</taxon>
        <taxon>Pseudomonadaceae</taxon>
        <taxon>Pseudomonas</taxon>
    </lineage>
</organism>
<proteinExistence type="inferred from homology"/>
<dbReference type="InterPro" id="IPR000290">
    <property type="entry name" value="Colicin_pyocin"/>
</dbReference>
<sequence>MELRKALSDYTERQFEQFVQEIIDDIGTDTYQDELMSHFDFLVGHIGGTDLIFYSKPGADDSAQGITKTIKNWCEANGLPGFKPRF</sequence>
<evidence type="ECO:0000313" key="4">
    <source>
        <dbReference type="EMBL" id="MQU29113.1"/>
    </source>
</evidence>
<dbReference type="AlphaFoldDB" id="A0A6A7YXL0"/>
<dbReference type="PRINTS" id="PR01299">
    <property type="entry name" value="PYOCIN"/>
</dbReference>
<name>A0A6A7YXL0_9PSED</name>
<dbReference type="EMBL" id="WIVW01000050">
    <property type="protein sequence ID" value="MQU29113.1"/>
    <property type="molecule type" value="Genomic_DNA"/>
</dbReference>
<dbReference type="Gene3D" id="1.10.1200.20">
    <property type="entry name" value="Colicin E immunity protein"/>
    <property type="match status" value="1"/>
</dbReference>
<comment type="similarity">
    <text evidence="1">Belongs to the colicins ColE2/ColE8/ColE9 and pyocins S1/S2 family.</text>
</comment>
<dbReference type="RefSeq" id="WP_153382313.1">
    <property type="nucleotide sequence ID" value="NZ_JBITTT010000001.1"/>
</dbReference>
<dbReference type="GO" id="GO:0030153">
    <property type="term" value="P:bacteriocin immunity"/>
    <property type="evidence" value="ECO:0007669"/>
    <property type="project" value="UniProtKB-KW"/>
</dbReference>
<accession>A0A6A7YXL0</accession>
<keyword evidence="2" id="KW-0079">Bacteriocin immunity</keyword>
<dbReference type="InterPro" id="IPR035900">
    <property type="entry name" value="Colicin_E_sf"/>
</dbReference>
<gene>
    <name evidence="3" type="ORF">GHN86_16900</name>
    <name evidence="4" type="ORF">GHO29_21845</name>
</gene>
<comment type="caution">
    <text evidence="3">The sequence shown here is derived from an EMBL/GenBank/DDBJ whole genome shotgun (WGS) entry which is preliminary data.</text>
</comment>
<dbReference type="CDD" id="cd16363">
    <property type="entry name" value="Col_Im_like"/>
    <property type="match status" value="1"/>
</dbReference>
<evidence type="ECO:0000256" key="2">
    <source>
        <dbReference type="ARBA" id="ARBA00023025"/>
    </source>
</evidence>
<evidence type="ECO:0000313" key="3">
    <source>
        <dbReference type="EMBL" id="MQT81731.1"/>
    </source>
</evidence>
<reference evidence="3 5" key="1">
    <citation type="submission" date="2019-10" db="EMBL/GenBank/DDBJ databases">
        <title>Evaluation of single-gene subtyping targets for Pseudomonas.</title>
        <authorList>
            <person name="Reichler S.J."/>
            <person name="Orsi R.H."/>
            <person name="Wiedmann M."/>
            <person name="Martin N.H."/>
            <person name="Murphy S.I."/>
        </authorList>
    </citation>
    <scope>NUCLEOTIDE SEQUENCE</scope>
    <source>
        <strain evidence="4 5">FSL R10-1984</strain>
        <strain evidence="3">FSL R10-2339</strain>
    </source>
</reference>
<dbReference type="Pfam" id="PF01320">
    <property type="entry name" value="Colicin_Pyocin"/>
    <property type="match status" value="1"/>
</dbReference>
<evidence type="ECO:0000313" key="5">
    <source>
        <dbReference type="Proteomes" id="UP000437970"/>
    </source>
</evidence>
<dbReference type="Proteomes" id="UP000437970">
    <property type="component" value="Unassembled WGS sequence"/>
</dbReference>
<dbReference type="EMBL" id="WIWC01000031">
    <property type="protein sequence ID" value="MQT81731.1"/>
    <property type="molecule type" value="Genomic_DNA"/>
</dbReference>
<dbReference type="GO" id="GO:0015643">
    <property type="term" value="F:toxic substance binding"/>
    <property type="evidence" value="ECO:0007669"/>
    <property type="project" value="InterPro"/>
</dbReference>